<dbReference type="Proteomes" id="UP000051223">
    <property type="component" value="Unassembled WGS sequence"/>
</dbReference>
<dbReference type="InterPro" id="IPR016181">
    <property type="entry name" value="Acyl_CoA_acyltransferase"/>
</dbReference>
<dbReference type="PANTHER" id="PTHR10908:SF0">
    <property type="entry name" value="SEROTONIN N-ACETYLTRANSFERASE"/>
    <property type="match status" value="1"/>
</dbReference>
<protein>
    <submittedName>
        <fullName evidence="4">GNAT family acetyltransferase</fullName>
    </submittedName>
</protein>
<dbReference type="OrthoDB" id="9800962at2"/>
<dbReference type="PATRIC" id="fig|1423754.3.peg.228"/>
<evidence type="ECO:0000313" key="5">
    <source>
        <dbReference type="Proteomes" id="UP000051223"/>
    </source>
</evidence>
<dbReference type="CDD" id="cd04301">
    <property type="entry name" value="NAT_SF"/>
    <property type="match status" value="1"/>
</dbReference>
<sequence length="167" mass="19592">MKIIYRNVKEKDLSTIVDLEAEAFHMSKKMTEKDMIGRIKNYPDTFLVAEDQESDQVVGYTFGPAFSERYIEDEIYFKNHPNRDVDQYQMILSLVVDEKYRHHKIASHLLKKMDEVARKQGRKAISLTCLTKLIPFYELNGYVNEGKAEDIPTPEDETTYNMVKMLK</sequence>
<accession>A0A0R1YEG6</accession>
<dbReference type="InterPro" id="IPR051635">
    <property type="entry name" value="SNAT-like"/>
</dbReference>
<gene>
    <name evidence="4" type="ORF">FC39_GL000217</name>
</gene>
<dbReference type="Pfam" id="PF00583">
    <property type="entry name" value="Acetyltransf_1"/>
    <property type="match status" value="1"/>
</dbReference>
<dbReference type="eggNOG" id="COG0456">
    <property type="taxonomic scope" value="Bacteria"/>
</dbReference>
<comment type="caution">
    <text evidence="4">The sequence shown here is derived from an EMBL/GenBank/DDBJ whole genome shotgun (WGS) entry which is preliminary data.</text>
</comment>
<evidence type="ECO:0000256" key="1">
    <source>
        <dbReference type="ARBA" id="ARBA00022679"/>
    </source>
</evidence>
<keyword evidence="1 4" id="KW-0808">Transferase</keyword>
<evidence type="ECO:0000313" key="4">
    <source>
        <dbReference type="EMBL" id="KRM40733.1"/>
    </source>
</evidence>
<dbReference type="RefSeq" id="WP_025080567.1">
    <property type="nucleotide sequence ID" value="NZ_AZGI01000011.1"/>
</dbReference>
<dbReference type="AlphaFoldDB" id="A0A0R1YEG6"/>
<evidence type="ECO:0000256" key="2">
    <source>
        <dbReference type="ARBA" id="ARBA00023315"/>
    </source>
</evidence>
<evidence type="ECO:0000259" key="3">
    <source>
        <dbReference type="PROSITE" id="PS51186"/>
    </source>
</evidence>
<dbReference type="SUPFAM" id="SSF55729">
    <property type="entry name" value="Acyl-CoA N-acyltransferases (Nat)"/>
    <property type="match status" value="1"/>
</dbReference>
<organism evidence="4 5">
    <name type="scientific">Lactobacillus hamsteri DSM 5661 = JCM 6256</name>
    <dbReference type="NCBI Taxonomy" id="1423754"/>
    <lineage>
        <taxon>Bacteria</taxon>
        <taxon>Bacillati</taxon>
        <taxon>Bacillota</taxon>
        <taxon>Bacilli</taxon>
        <taxon>Lactobacillales</taxon>
        <taxon>Lactobacillaceae</taxon>
        <taxon>Lactobacillus</taxon>
    </lineage>
</organism>
<dbReference type="PROSITE" id="PS51186">
    <property type="entry name" value="GNAT"/>
    <property type="match status" value="1"/>
</dbReference>
<feature type="domain" description="N-acetyltransferase" evidence="3">
    <location>
        <begin position="3"/>
        <end position="167"/>
    </location>
</feature>
<dbReference type="EMBL" id="AZGI01000011">
    <property type="protein sequence ID" value="KRM40733.1"/>
    <property type="molecule type" value="Genomic_DNA"/>
</dbReference>
<dbReference type="PANTHER" id="PTHR10908">
    <property type="entry name" value="SEROTONIN N-ACETYLTRANSFERASE"/>
    <property type="match status" value="1"/>
</dbReference>
<dbReference type="InterPro" id="IPR000182">
    <property type="entry name" value="GNAT_dom"/>
</dbReference>
<reference evidence="4 5" key="1">
    <citation type="journal article" date="2015" name="Genome Announc.">
        <title>Expanding the biotechnology potential of lactobacilli through comparative genomics of 213 strains and associated genera.</title>
        <authorList>
            <person name="Sun Z."/>
            <person name="Harris H.M."/>
            <person name="McCann A."/>
            <person name="Guo C."/>
            <person name="Argimon S."/>
            <person name="Zhang W."/>
            <person name="Yang X."/>
            <person name="Jeffery I.B."/>
            <person name="Cooney J.C."/>
            <person name="Kagawa T.F."/>
            <person name="Liu W."/>
            <person name="Song Y."/>
            <person name="Salvetti E."/>
            <person name="Wrobel A."/>
            <person name="Rasinkangas P."/>
            <person name="Parkhill J."/>
            <person name="Rea M.C."/>
            <person name="O'Sullivan O."/>
            <person name="Ritari J."/>
            <person name="Douillard F.P."/>
            <person name="Paul Ross R."/>
            <person name="Yang R."/>
            <person name="Briner A.E."/>
            <person name="Felis G.E."/>
            <person name="de Vos W.M."/>
            <person name="Barrangou R."/>
            <person name="Klaenhammer T.R."/>
            <person name="Caufield P.W."/>
            <person name="Cui Y."/>
            <person name="Zhang H."/>
            <person name="O'Toole P.W."/>
        </authorList>
    </citation>
    <scope>NUCLEOTIDE SEQUENCE [LARGE SCALE GENOMIC DNA]</scope>
    <source>
        <strain evidence="4 5">DSM 5661</strain>
    </source>
</reference>
<proteinExistence type="predicted"/>
<dbReference type="GO" id="GO:0008080">
    <property type="term" value="F:N-acetyltransferase activity"/>
    <property type="evidence" value="ECO:0007669"/>
    <property type="project" value="UniProtKB-ARBA"/>
</dbReference>
<keyword evidence="5" id="KW-1185">Reference proteome</keyword>
<dbReference type="STRING" id="1423754.FC39_GL000217"/>
<keyword evidence="2" id="KW-0012">Acyltransferase</keyword>
<name>A0A0R1YEG6_9LACO</name>
<dbReference type="Gene3D" id="3.40.630.30">
    <property type="match status" value="1"/>
</dbReference>